<accession>A0A0W0G8L6</accession>
<protein>
    <submittedName>
        <fullName evidence="2">Uncharacterized protein</fullName>
    </submittedName>
</protein>
<evidence type="ECO:0000256" key="1">
    <source>
        <dbReference type="SAM" id="MobiDB-lite"/>
    </source>
</evidence>
<feature type="compositionally biased region" description="Pro residues" evidence="1">
    <location>
        <begin position="231"/>
        <end position="240"/>
    </location>
</feature>
<dbReference type="AlphaFoldDB" id="A0A0W0G8L6"/>
<reference evidence="2 3" key="1">
    <citation type="submission" date="2015-12" db="EMBL/GenBank/DDBJ databases">
        <title>Draft genome sequence of Moniliophthora roreri, the causal agent of frosty pod rot of cacao.</title>
        <authorList>
            <person name="Aime M.C."/>
            <person name="Diaz-Valderrama J.R."/>
            <person name="Kijpornyongpan T."/>
            <person name="Phillips-Mora W."/>
        </authorList>
    </citation>
    <scope>NUCLEOTIDE SEQUENCE [LARGE SCALE GENOMIC DNA]</scope>
    <source>
        <strain evidence="2 3">MCA 2952</strain>
    </source>
</reference>
<evidence type="ECO:0000313" key="2">
    <source>
        <dbReference type="EMBL" id="KTB44914.1"/>
    </source>
</evidence>
<name>A0A0W0G8L6_MONRR</name>
<feature type="region of interest" description="Disordered" evidence="1">
    <location>
        <begin position="220"/>
        <end position="246"/>
    </location>
</feature>
<dbReference type="EMBL" id="LATX01000829">
    <property type="protein sequence ID" value="KTB44914.1"/>
    <property type="molecule type" value="Genomic_DNA"/>
</dbReference>
<dbReference type="Proteomes" id="UP000054988">
    <property type="component" value="Unassembled WGS sequence"/>
</dbReference>
<evidence type="ECO:0000313" key="3">
    <source>
        <dbReference type="Proteomes" id="UP000054988"/>
    </source>
</evidence>
<sequence length="246" mass="27041">WIHHRSTLYEPLSGDVERQREGLIGLAVAEATKLLQYLPQSMDPYTRRTAAEAAAATASQLFFWNRYRDEDDFPRGRTLGPHRGSYDEYDPYAYDTDALFSRSHRSYSRHRSRSPSFRHPLPQYPTSHASSAAMPIPSVPGSAMSSSSGYSGHVGSYGSYGSHYGNGVIMPGGSPGHPYATSAITGSSYYPNGYMRPRSTSMNMGYGYVQPQTQYVNAGGLVTAQETSSPQTPPPPPPFQTPLQEQ</sequence>
<feature type="non-terminal residue" evidence="2">
    <location>
        <position position="1"/>
    </location>
</feature>
<proteinExistence type="predicted"/>
<organism evidence="2 3">
    <name type="scientific">Moniliophthora roreri</name>
    <name type="common">Frosty pod rot fungus</name>
    <name type="synonym">Monilia roreri</name>
    <dbReference type="NCBI Taxonomy" id="221103"/>
    <lineage>
        <taxon>Eukaryota</taxon>
        <taxon>Fungi</taxon>
        <taxon>Dikarya</taxon>
        <taxon>Basidiomycota</taxon>
        <taxon>Agaricomycotina</taxon>
        <taxon>Agaricomycetes</taxon>
        <taxon>Agaricomycetidae</taxon>
        <taxon>Agaricales</taxon>
        <taxon>Marasmiineae</taxon>
        <taxon>Marasmiaceae</taxon>
        <taxon>Moniliophthora</taxon>
    </lineage>
</organism>
<comment type="caution">
    <text evidence="2">The sequence shown here is derived from an EMBL/GenBank/DDBJ whole genome shotgun (WGS) entry which is preliminary data.</text>
</comment>
<gene>
    <name evidence="2" type="ORF">WG66_2520</name>
</gene>
<dbReference type="eggNOG" id="ENOG502SS3J">
    <property type="taxonomic scope" value="Eukaryota"/>
</dbReference>
<feature type="region of interest" description="Disordered" evidence="1">
    <location>
        <begin position="105"/>
        <end position="135"/>
    </location>
</feature>